<sequence>MPPLRDLTPLVQPSTGRRSSTSPWPPCCRPIPTAHHRSGHFLVPCCCASAVMSSPTRLSIWSKKNVTK</sequence>
<reference evidence="2 3" key="1">
    <citation type="journal article" date="2009" name="Nature">
        <title>The Sorghum bicolor genome and the diversification of grasses.</title>
        <authorList>
            <person name="Paterson A.H."/>
            <person name="Bowers J.E."/>
            <person name="Bruggmann R."/>
            <person name="Dubchak I."/>
            <person name="Grimwood J."/>
            <person name="Gundlach H."/>
            <person name="Haberer G."/>
            <person name="Hellsten U."/>
            <person name="Mitros T."/>
            <person name="Poliakov A."/>
            <person name="Schmutz J."/>
            <person name="Spannagl M."/>
            <person name="Tang H."/>
            <person name="Wang X."/>
            <person name="Wicker T."/>
            <person name="Bharti A.K."/>
            <person name="Chapman J."/>
            <person name="Feltus F.A."/>
            <person name="Gowik U."/>
            <person name="Grigoriev I.V."/>
            <person name="Lyons E."/>
            <person name="Maher C.A."/>
            <person name="Martis M."/>
            <person name="Narechania A."/>
            <person name="Otillar R.P."/>
            <person name="Penning B.W."/>
            <person name="Salamov A.A."/>
            <person name="Wang Y."/>
            <person name="Zhang L."/>
            <person name="Carpita N.C."/>
            <person name="Freeling M."/>
            <person name="Gingle A.R."/>
            <person name="Hash C.T."/>
            <person name="Keller B."/>
            <person name="Klein P."/>
            <person name="Kresovich S."/>
            <person name="McCann M.C."/>
            <person name="Ming R."/>
            <person name="Peterson D.G."/>
            <person name="Mehboob-ur-Rahman"/>
            <person name="Ware D."/>
            <person name="Westhoff P."/>
            <person name="Mayer K.F."/>
            <person name="Messing J."/>
            <person name="Rokhsar D.S."/>
        </authorList>
    </citation>
    <scope>NUCLEOTIDE SEQUENCE [LARGE SCALE GENOMIC DNA]</scope>
    <source>
        <strain evidence="3">cv. BTx623</strain>
    </source>
</reference>
<dbReference type="EMBL" id="CM000767">
    <property type="protein sequence ID" value="OQU79025.1"/>
    <property type="molecule type" value="Genomic_DNA"/>
</dbReference>
<reference evidence="3" key="2">
    <citation type="journal article" date="2018" name="Plant J.">
        <title>The Sorghum bicolor reference genome: improved assembly, gene annotations, a transcriptome atlas, and signatures of genome organization.</title>
        <authorList>
            <person name="McCormick R.F."/>
            <person name="Truong S.K."/>
            <person name="Sreedasyam A."/>
            <person name="Jenkins J."/>
            <person name="Shu S."/>
            <person name="Sims D."/>
            <person name="Kennedy M."/>
            <person name="Amirebrahimi M."/>
            <person name="Weers B.D."/>
            <person name="McKinley B."/>
            <person name="Mattison A."/>
            <person name="Morishige D.T."/>
            <person name="Grimwood J."/>
            <person name="Schmutz J."/>
            <person name="Mullet J.E."/>
        </authorList>
    </citation>
    <scope>NUCLEOTIDE SEQUENCE [LARGE SCALE GENOMIC DNA]</scope>
    <source>
        <strain evidence="3">cv. BTx623</strain>
    </source>
</reference>
<protein>
    <submittedName>
        <fullName evidence="2">Uncharacterized protein</fullName>
    </submittedName>
</protein>
<keyword evidence="3" id="KW-1185">Reference proteome</keyword>
<dbReference type="AlphaFoldDB" id="A0A109NE03"/>
<organism evidence="2 3">
    <name type="scientific">Sorghum bicolor</name>
    <name type="common">Sorghum</name>
    <name type="synonym">Sorghum vulgare</name>
    <dbReference type="NCBI Taxonomy" id="4558"/>
    <lineage>
        <taxon>Eukaryota</taxon>
        <taxon>Viridiplantae</taxon>
        <taxon>Streptophyta</taxon>
        <taxon>Embryophyta</taxon>
        <taxon>Tracheophyta</taxon>
        <taxon>Spermatophyta</taxon>
        <taxon>Magnoliopsida</taxon>
        <taxon>Liliopsida</taxon>
        <taxon>Poales</taxon>
        <taxon>Poaceae</taxon>
        <taxon>PACMAD clade</taxon>
        <taxon>Panicoideae</taxon>
        <taxon>Andropogonodae</taxon>
        <taxon>Andropogoneae</taxon>
        <taxon>Sorghinae</taxon>
        <taxon>Sorghum</taxon>
    </lineage>
</organism>
<dbReference type="Proteomes" id="UP000000768">
    <property type="component" value="Chromosome 8"/>
</dbReference>
<evidence type="ECO:0000256" key="1">
    <source>
        <dbReference type="SAM" id="MobiDB-lite"/>
    </source>
</evidence>
<name>A0A109NE03_SORBI</name>
<accession>A0A109NE03</accession>
<gene>
    <name evidence="2" type="ORF">SORBI_3008G088839</name>
</gene>
<evidence type="ECO:0000313" key="2">
    <source>
        <dbReference type="EMBL" id="OQU79025.1"/>
    </source>
</evidence>
<dbReference type="InParanoid" id="A0A109NE03"/>
<dbReference type="Gramene" id="OQU79025">
    <property type="protein sequence ID" value="OQU79025"/>
    <property type="gene ID" value="SORBI_3008G088839"/>
</dbReference>
<proteinExistence type="predicted"/>
<feature type="region of interest" description="Disordered" evidence="1">
    <location>
        <begin position="1"/>
        <end position="25"/>
    </location>
</feature>
<evidence type="ECO:0000313" key="3">
    <source>
        <dbReference type="Proteomes" id="UP000000768"/>
    </source>
</evidence>
<feature type="compositionally biased region" description="Polar residues" evidence="1">
    <location>
        <begin position="11"/>
        <end position="22"/>
    </location>
</feature>